<dbReference type="EMBL" id="AOLW01000034">
    <property type="protein sequence ID" value="EMA18380.1"/>
    <property type="molecule type" value="Genomic_DNA"/>
</dbReference>
<keyword evidence="1" id="KW-0812">Transmembrane</keyword>
<sequence>MLPSLELVLGILFVVVSGLIVLSTSGFFGFVSPTGIFYGLFVVFIYVGTILIHYGVTLSYAVPVESHPLILGGAIFAFALGTVIPNHLLEFEPFKETKKYASKKPEPYMNRNVHKGVLAIAGVLILWIAVVYLRSGSPLLSTISFQAWAAAHSWPMVGITLFLPFVTLLALVYGYAEQESLIWRAGIVALGATLAFMILTSRRYPVLDFGIWTICLISYLQFRKYSEMTRILLVSALVVIPFFLGISLIRNPRPGAFESMLIASAKHLRNRIFLSQATGVNYIFTAFPRTYSYFGVEFVLDRFVSVLPGYGHNQSFGGKLYDTVFAGDGGFLPPTIIGKLYLSFGGLSLVGLFIWGVLLQTVFIAFVRIQKAPLTVVLFAVSSGLLGRSLIQGFLAPINRIKYLLILLLPLVLLALKLPEVRVVMRREQ</sequence>
<gene>
    <name evidence="2" type="ORF">C442_14270</name>
</gene>
<dbReference type="Proteomes" id="UP000011623">
    <property type="component" value="Unassembled WGS sequence"/>
</dbReference>
<feature type="transmembrane region" description="Helical" evidence="1">
    <location>
        <begin position="68"/>
        <end position="89"/>
    </location>
</feature>
<accession>M0KEX4</accession>
<feature type="transmembrane region" description="Helical" evidence="1">
    <location>
        <begin position="340"/>
        <end position="367"/>
    </location>
</feature>
<feature type="transmembrane region" description="Helical" evidence="1">
    <location>
        <begin position="228"/>
        <end position="249"/>
    </location>
</feature>
<dbReference type="RefSeq" id="WP_008311503.1">
    <property type="nucleotide sequence ID" value="NZ_AOLW01000034.1"/>
</dbReference>
<feature type="transmembrane region" description="Helical" evidence="1">
    <location>
        <begin position="181"/>
        <end position="199"/>
    </location>
</feature>
<dbReference type="PATRIC" id="fig|1227452.3.peg.2843"/>
<comment type="caution">
    <text evidence="2">The sequence shown here is derived from an EMBL/GenBank/DDBJ whole genome shotgun (WGS) entry which is preliminary data.</text>
</comment>
<evidence type="ECO:0000313" key="3">
    <source>
        <dbReference type="Proteomes" id="UP000011623"/>
    </source>
</evidence>
<feature type="transmembrane region" description="Helical" evidence="1">
    <location>
        <begin position="374"/>
        <end position="395"/>
    </location>
</feature>
<reference evidence="2 3" key="1">
    <citation type="journal article" date="2014" name="PLoS Genet.">
        <title>Phylogenetically driven sequencing of extremely halophilic archaea reveals strategies for static and dynamic osmo-response.</title>
        <authorList>
            <person name="Becker E.A."/>
            <person name="Seitzer P.M."/>
            <person name="Tritt A."/>
            <person name="Larsen D."/>
            <person name="Krusor M."/>
            <person name="Yao A.I."/>
            <person name="Wu D."/>
            <person name="Madern D."/>
            <person name="Eisen J.A."/>
            <person name="Darling A.E."/>
            <person name="Facciotti M.T."/>
        </authorList>
    </citation>
    <scope>NUCLEOTIDE SEQUENCE [LARGE SCALE GENOMIC DNA]</scope>
    <source>
        <strain evidence="2 3">JCM 13557</strain>
    </source>
</reference>
<evidence type="ECO:0000313" key="2">
    <source>
        <dbReference type="EMBL" id="EMA18380.1"/>
    </source>
</evidence>
<feature type="transmembrane region" description="Helical" evidence="1">
    <location>
        <begin position="270"/>
        <end position="287"/>
    </location>
</feature>
<feature type="transmembrane region" description="Helical" evidence="1">
    <location>
        <begin position="7"/>
        <end position="30"/>
    </location>
</feature>
<keyword evidence="1" id="KW-0472">Membrane</keyword>
<organism evidence="2 3">
    <name type="scientific">Haloarcula amylolytica JCM 13557</name>
    <dbReference type="NCBI Taxonomy" id="1227452"/>
    <lineage>
        <taxon>Archaea</taxon>
        <taxon>Methanobacteriati</taxon>
        <taxon>Methanobacteriota</taxon>
        <taxon>Stenosarchaea group</taxon>
        <taxon>Halobacteria</taxon>
        <taxon>Halobacteriales</taxon>
        <taxon>Haloarculaceae</taxon>
        <taxon>Haloarcula</taxon>
    </lineage>
</organism>
<keyword evidence="3" id="KW-1185">Reference proteome</keyword>
<feature type="transmembrane region" description="Helical" evidence="1">
    <location>
        <begin position="154"/>
        <end position="175"/>
    </location>
</feature>
<keyword evidence="1" id="KW-1133">Transmembrane helix</keyword>
<feature type="transmembrane region" description="Helical" evidence="1">
    <location>
        <begin position="36"/>
        <end position="56"/>
    </location>
</feature>
<name>M0KEX4_9EURY</name>
<feature type="transmembrane region" description="Helical" evidence="1">
    <location>
        <begin position="401"/>
        <end position="419"/>
    </location>
</feature>
<dbReference type="AlphaFoldDB" id="M0KEX4"/>
<feature type="transmembrane region" description="Helical" evidence="1">
    <location>
        <begin position="113"/>
        <end position="133"/>
    </location>
</feature>
<proteinExistence type="predicted"/>
<evidence type="ECO:0000256" key="1">
    <source>
        <dbReference type="SAM" id="Phobius"/>
    </source>
</evidence>
<protein>
    <submittedName>
        <fullName evidence="2">Uncharacterized protein</fullName>
    </submittedName>
</protein>